<sequence length="195" mass="20178">MPAFSSVFRVLVGVVLLVAAAAQHRDPPGRRLDAIDRYRMVPRPLQPTCLAVLTGAEILLGAALIAGAHRVVTCIAGGLLFVCFAAAMAQALLRGIVTECGCFGSLTRTRVSRMLVARNAVVVVMLFLEAASKRPWVLVTGRGDAVVLTAAGCVALAAAALTGARLSRAHRRRTSAPPGPSAPPSSSSSESGARI</sequence>
<feature type="compositionally biased region" description="Low complexity" evidence="5">
    <location>
        <begin position="184"/>
        <end position="195"/>
    </location>
</feature>
<accession>A0ABT4I5L0</accession>
<dbReference type="Proteomes" id="UP001072034">
    <property type="component" value="Unassembled WGS sequence"/>
</dbReference>
<gene>
    <name evidence="8" type="ORF">OHJ16_02940</name>
</gene>
<comment type="subcellular location">
    <subcellularLocation>
        <location evidence="1">Membrane</location>
        <topology evidence="1">Multi-pass membrane protein</topology>
    </subcellularLocation>
</comment>
<keyword evidence="4 6" id="KW-0472">Membrane</keyword>
<evidence type="ECO:0000259" key="7">
    <source>
        <dbReference type="Pfam" id="PF07291"/>
    </source>
</evidence>
<evidence type="ECO:0000256" key="5">
    <source>
        <dbReference type="SAM" id="MobiDB-lite"/>
    </source>
</evidence>
<evidence type="ECO:0000256" key="3">
    <source>
        <dbReference type="ARBA" id="ARBA00022989"/>
    </source>
</evidence>
<name>A0ABT4I5L0_9ACTO</name>
<keyword evidence="2 6" id="KW-0812">Transmembrane</keyword>
<comment type="caution">
    <text evidence="8">The sequence shown here is derived from an EMBL/GenBank/DDBJ whole genome shotgun (WGS) entry which is preliminary data.</text>
</comment>
<dbReference type="InterPro" id="IPR009908">
    <property type="entry name" value="Methylamine_util_MauE"/>
</dbReference>
<feature type="transmembrane region" description="Helical" evidence="6">
    <location>
        <begin position="75"/>
        <end position="93"/>
    </location>
</feature>
<organism evidence="8 9">
    <name type="scientific">Actinomyces israelii</name>
    <dbReference type="NCBI Taxonomy" id="1659"/>
    <lineage>
        <taxon>Bacteria</taxon>
        <taxon>Bacillati</taxon>
        <taxon>Actinomycetota</taxon>
        <taxon>Actinomycetes</taxon>
        <taxon>Actinomycetales</taxon>
        <taxon>Actinomycetaceae</taxon>
        <taxon>Actinomyces</taxon>
    </lineage>
</organism>
<dbReference type="EMBL" id="JAPTMY010000004">
    <property type="protein sequence ID" value="MCZ0857004.1"/>
    <property type="molecule type" value="Genomic_DNA"/>
</dbReference>
<keyword evidence="9" id="KW-1185">Reference proteome</keyword>
<evidence type="ECO:0000256" key="1">
    <source>
        <dbReference type="ARBA" id="ARBA00004141"/>
    </source>
</evidence>
<feature type="region of interest" description="Disordered" evidence="5">
    <location>
        <begin position="169"/>
        <end position="195"/>
    </location>
</feature>
<evidence type="ECO:0000256" key="4">
    <source>
        <dbReference type="ARBA" id="ARBA00023136"/>
    </source>
</evidence>
<keyword evidence="3 6" id="KW-1133">Transmembrane helix</keyword>
<dbReference type="Pfam" id="PF07291">
    <property type="entry name" value="MauE"/>
    <property type="match status" value="1"/>
</dbReference>
<dbReference type="RefSeq" id="WP_268916679.1">
    <property type="nucleotide sequence ID" value="NZ_JAPTMY010000004.1"/>
</dbReference>
<feature type="transmembrane region" description="Helical" evidence="6">
    <location>
        <begin position="145"/>
        <end position="164"/>
    </location>
</feature>
<evidence type="ECO:0000313" key="8">
    <source>
        <dbReference type="EMBL" id="MCZ0857004.1"/>
    </source>
</evidence>
<proteinExistence type="predicted"/>
<feature type="domain" description="Methylamine utilisation protein MauE" evidence="7">
    <location>
        <begin position="1"/>
        <end position="128"/>
    </location>
</feature>
<evidence type="ECO:0000256" key="6">
    <source>
        <dbReference type="SAM" id="Phobius"/>
    </source>
</evidence>
<evidence type="ECO:0000313" key="9">
    <source>
        <dbReference type="Proteomes" id="UP001072034"/>
    </source>
</evidence>
<feature type="transmembrane region" description="Helical" evidence="6">
    <location>
        <begin position="45"/>
        <end position="69"/>
    </location>
</feature>
<reference evidence="8" key="1">
    <citation type="submission" date="2022-10" db="EMBL/GenBank/DDBJ databases">
        <title>Genome sequence of Actinomyces israelii ATCC 10048.</title>
        <authorList>
            <person name="Watt R.M."/>
            <person name="Tong W.M."/>
        </authorList>
    </citation>
    <scope>NUCLEOTIDE SEQUENCE</scope>
    <source>
        <strain evidence="8">ATCC 10048</strain>
    </source>
</reference>
<evidence type="ECO:0000256" key="2">
    <source>
        <dbReference type="ARBA" id="ARBA00022692"/>
    </source>
</evidence>
<protein>
    <recommendedName>
        <fullName evidence="7">Methylamine utilisation protein MauE domain-containing protein</fullName>
    </recommendedName>
</protein>
<feature type="transmembrane region" description="Helical" evidence="6">
    <location>
        <begin position="6"/>
        <end position="24"/>
    </location>
</feature>